<feature type="non-terminal residue" evidence="5">
    <location>
        <position position="372"/>
    </location>
</feature>
<organism evidence="5">
    <name type="scientific">marine sediment metagenome</name>
    <dbReference type="NCBI Taxonomy" id="412755"/>
    <lineage>
        <taxon>unclassified sequences</taxon>
        <taxon>metagenomes</taxon>
        <taxon>ecological metagenomes</taxon>
    </lineage>
</organism>
<dbReference type="GO" id="GO:0046872">
    <property type="term" value="F:metal ion binding"/>
    <property type="evidence" value="ECO:0007669"/>
    <property type="project" value="UniProtKB-KW"/>
</dbReference>
<evidence type="ECO:0000256" key="2">
    <source>
        <dbReference type="ARBA" id="ARBA00022723"/>
    </source>
</evidence>
<name>X0SR98_9ZZZZ</name>
<dbReference type="EMBL" id="BARS01008361">
    <property type="protein sequence ID" value="GAF77666.1"/>
    <property type="molecule type" value="Genomic_DNA"/>
</dbReference>
<dbReference type="Gene3D" id="3.40.720.10">
    <property type="entry name" value="Alkaline Phosphatase, subunit A"/>
    <property type="match status" value="1"/>
</dbReference>
<feature type="non-terminal residue" evidence="5">
    <location>
        <position position="1"/>
    </location>
</feature>
<dbReference type="GO" id="GO:0008484">
    <property type="term" value="F:sulfuric ester hydrolase activity"/>
    <property type="evidence" value="ECO:0007669"/>
    <property type="project" value="TreeGrafter"/>
</dbReference>
<dbReference type="PANTHER" id="PTHR45953:SF1">
    <property type="entry name" value="IDURONATE 2-SULFATASE"/>
    <property type="match status" value="1"/>
</dbReference>
<dbReference type="NCBIfam" id="NF010322">
    <property type="entry name" value="PRK13759.1"/>
    <property type="match status" value="1"/>
</dbReference>
<comment type="similarity">
    <text evidence="1">Belongs to the sulfatase family.</text>
</comment>
<reference evidence="5" key="1">
    <citation type="journal article" date="2014" name="Front. Microbiol.">
        <title>High frequency of phylogenetically diverse reductive dehalogenase-homologous genes in deep subseafloor sedimentary metagenomes.</title>
        <authorList>
            <person name="Kawai M."/>
            <person name="Futagami T."/>
            <person name="Toyoda A."/>
            <person name="Takaki Y."/>
            <person name="Nishi S."/>
            <person name="Hori S."/>
            <person name="Arai W."/>
            <person name="Tsubouchi T."/>
            <person name="Morono Y."/>
            <person name="Uchiyama I."/>
            <person name="Ito T."/>
            <person name="Fujiyama A."/>
            <person name="Inagaki F."/>
            <person name="Takami H."/>
        </authorList>
    </citation>
    <scope>NUCLEOTIDE SEQUENCE</scope>
    <source>
        <strain evidence="5">Expedition CK06-06</strain>
    </source>
</reference>
<proteinExistence type="inferred from homology"/>
<keyword evidence="3" id="KW-0378">Hydrolase</keyword>
<dbReference type="GO" id="GO:0005737">
    <property type="term" value="C:cytoplasm"/>
    <property type="evidence" value="ECO:0007669"/>
    <property type="project" value="TreeGrafter"/>
</dbReference>
<evidence type="ECO:0000256" key="3">
    <source>
        <dbReference type="ARBA" id="ARBA00022801"/>
    </source>
</evidence>
<dbReference type="InterPro" id="IPR017850">
    <property type="entry name" value="Alkaline_phosphatase_core_sf"/>
</dbReference>
<protein>
    <recommendedName>
        <fullName evidence="4">Sulfatase N-terminal domain-containing protein</fullName>
    </recommendedName>
</protein>
<dbReference type="Pfam" id="PF00884">
    <property type="entry name" value="Sulfatase"/>
    <property type="match status" value="1"/>
</dbReference>
<dbReference type="AlphaFoldDB" id="X0SR98"/>
<gene>
    <name evidence="5" type="ORF">S01H1_15954</name>
</gene>
<dbReference type="PROSITE" id="PS00523">
    <property type="entry name" value="SULFATASE_1"/>
    <property type="match status" value="1"/>
</dbReference>
<dbReference type="PANTHER" id="PTHR45953">
    <property type="entry name" value="IDURONATE 2-SULFATASE"/>
    <property type="match status" value="1"/>
</dbReference>
<dbReference type="InterPro" id="IPR024607">
    <property type="entry name" value="Sulfatase_CS"/>
</dbReference>
<sequence length="372" mass="42559">DFLKSTALVSAGIDFIADTSFAAPKRKQKPNILYLMTDQHRGDCMGCAGNKVIKTLHLDSIAKDGVVFSNAYSSTPSCTPARSALLTGLSPWHHGMLGYGRVADKYPFELPQALRDAGYYLFGIGKMHWYPQKKLRGYHGILLDESGRAETPGFVSDYRLWFKRQAPELNPDATGIGWNDYRAKTYVLPERLHPTRWTADRAVDFIEKYNRSKPFLLKVSFARPHSPYDPPKRFMDMYNEDEMPRPYVGNWAARYAEHKDPPNPSLWHGDLGVRQAKKSRRGYYASITFIDEQIGRILAALKKRGMYDNTLIILFSDHGDMLGDHHLWRKTYAYEGSANVPMLLCWPKSMRMKHQRGKTLPQPVELRDVLPT</sequence>
<evidence type="ECO:0000259" key="4">
    <source>
        <dbReference type="Pfam" id="PF00884"/>
    </source>
</evidence>
<evidence type="ECO:0000313" key="5">
    <source>
        <dbReference type="EMBL" id="GAF77666.1"/>
    </source>
</evidence>
<evidence type="ECO:0000256" key="1">
    <source>
        <dbReference type="ARBA" id="ARBA00008779"/>
    </source>
</evidence>
<feature type="domain" description="Sulfatase N-terminal" evidence="4">
    <location>
        <begin position="30"/>
        <end position="370"/>
    </location>
</feature>
<comment type="caution">
    <text evidence="5">The sequence shown here is derived from an EMBL/GenBank/DDBJ whole genome shotgun (WGS) entry which is preliminary data.</text>
</comment>
<dbReference type="SUPFAM" id="SSF53649">
    <property type="entry name" value="Alkaline phosphatase-like"/>
    <property type="match status" value="1"/>
</dbReference>
<accession>X0SR98</accession>
<dbReference type="InterPro" id="IPR000917">
    <property type="entry name" value="Sulfatase_N"/>
</dbReference>
<keyword evidence="2" id="KW-0479">Metal-binding</keyword>